<sequence>MILTLSAWSEDSTITVLRARPRAGVSGFLEWNPSRPWMRQWAVLGPGVGVAARKPQELKGTPASKKGKEELKNGKRNSEGNDRGEW</sequence>
<dbReference type="RefSeq" id="XP_024326509.1">
    <property type="nucleotide sequence ID" value="XM_024466117.1"/>
</dbReference>
<gene>
    <name evidence="2" type="ORF">VC83_02455</name>
</gene>
<dbReference type="AlphaFoldDB" id="A0A177AIF0"/>
<protein>
    <submittedName>
        <fullName evidence="2">Uncharacterized protein</fullName>
    </submittedName>
</protein>
<feature type="compositionally biased region" description="Basic and acidic residues" evidence="1">
    <location>
        <begin position="66"/>
        <end position="86"/>
    </location>
</feature>
<evidence type="ECO:0000313" key="2">
    <source>
        <dbReference type="EMBL" id="OAF61232.1"/>
    </source>
</evidence>
<reference evidence="2" key="1">
    <citation type="submission" date="2016-03" db="EMBL/GenBank/DDBJ databases">
        <title>Updated assembly of Pseudogymnoascus destructans, the fungus causing white-nose syndrome of bats.</title>
        <authorList>
            <person name="Palmer J.M."/>
            <person name="Drees K.P."/>
            <person name="Foster J.T."/>
            <person name="Lindner D.L."/>
        </authorList>
    </citation>
    <scope>NUCLEOTIDE SEQUENCE [LARGE SCALE GENOMIC DNA]</scope>
    <source>
        <strain evidence="2">20631-21</strain>
    </source>
</reference>
<dbReference type="EMBL" id="KV441390">
    <property type="protein sequence ID" value="OAF61232.1"/>
    <property type="molecule type" value="Genomic_DNA"/>
</dbReference>
<proteinExistence type="predicted"/>
<name>A0A177AIF0_9PEZI</name>
<organism evidence="2">
    <name type="scientific">Pseudogymnoascus destructans</name>
    <dbReference type="NCBI Taxonomy" id="655981"/>
    <lineage>
        <taxon>Eukaryota</taxon>
        <taxon>Fungi</taxon>
        <taxon>Dikarya</taxon>
        <taxon>Ascomycota</taxon>
        <taxon>Pezizomycotina</taxon>
        <taxon>Leotiomycetes</taxon>
        <taxon>Thelebolales</taxon>
        <taxon>Thelebolaceae</taxon>
        <taxon>Pseudogymnoascus</taxon>
    </lineage>
</organism>
<dbReference type="GeneID" id="36285537"/>
<evidence type="ECO:0000256" key="1">
    <source>
        <dbReference type="SAM" id="MobiDB-lite"/>
    </source>
</evidence>
<accession>A0A177AIF0</accession>
<dbReference type="Proteomes" id="UP000077154">
    <property type="component" value="Unassembled WGS sequence"/>
</dbReference>
<feature type="region of interest" description="Disordered" evidence="1">
    <location>
        <begin position="53"/>
        <end position="86"/>
    </location>
</feature>